<evidence type="ECO:0000256" key="5">
    <source>
        <dbReference type="ARBA" id="ARBA00023002"/>
    </source>
</evidence>
<keyword evidence="7" id="KW-0443">Lipid metabolism</keyword>
<gene>
    <name evidence="13" type="ORF">FNU76_07380</name>
</gene>
<comment type="similarity">
    <text evidence="2">In the central section; belongs to the 3-hydroxyacyl-CoA dehydrogenase family.</text>
</comment>
<dbReference type="AlphaFoldDB" id="A0A516SDF8"/>
<dbReference type="KEGG" id="cari:FNU76_07380"/>
<keyword evidence="8" id="KW-0456">Lyase</keyword>
<dbReference type="PANTHER" id="PTHR43612:SF3">
    <property type="entry name" value="TRIFUNCTIONAL ENZYME SUBUNIT ALPHA, MITOCHONDRIAL"/>
    <property type="match status" value="1"/>
</dbReference>
<dbReference type="Gene3D" id="3.40.50.720">
    <property type="entry name" value="NAD(P)-binding Rossmann-like Domain"/>
    <property type="match status" value="1"/>
</dbReference>
<dbReference type="EMBL" id="CP041730">
    <property type="protein sequence ID" value="QDQ26193.1"/>
    <property type="molecule type" value="Genomic_DNA"/>
</dbReference>
<evidence type="ECO:0000313" key="13">
    <source>
        <dbReference type="EMBL" id="QDQ26193.1"/>
    </source>
</evidence>
<feature type="domain" description="3-hydroxyacyl-CoA dehydrogenase NAD binding" evidence="12">
    <location>
        <begin position="317"/>
        <end position="495"/>
    </location>
</feature>
<dbReference type="InterPro" id="IPR001753">
    <property type="entry name" value="Enoyl-CoA_hydra/iso"/>
</dbReference>
<dbReference type="SUPFAM" id="SSF52096">
    <property type="entry name" value="ClpP/crotonase"/>
    <property type="match status" value="1"/>
</dbReference>
<dbReference type="Proteomes" id="UP000317550">
    <property type="component" value="Chromosome"/>
</dbReference>
<evidence type="ECO:0000256" key="8">
    <source>
        <dbReference type="ARBA" id="ARBA00023239"/>
    </source>
</evidence>
<dbReference type="InterPro" id="IPR050136">
    <property type="entry name" value="FA_oxidation_alpha_subunit"/>
</dbReference>
<evidence type="ECO:0000256" key="9">
    <source>
        <dbReference type="ARBA" id="ARBA00023268"/>
    </source>
</evidence>
<sequence>MSAMSYQCDADGIVTLTFDAVGEKTNTLNAAFRADLAAAVARLAEERAQLRGVILTSAKRSFLSGGDLNELIAIPSDDAPAFFQMIESLKADLRKLETLGLPVVAALNGSALGGGFEVALACHHRIAVADEKSRFGLPEVTLGMLPGAGGVTRMVRLLGLQGAFDYLLEGRQFGPQAGLAAGLIHALAADCAELLSQARSWIMANPASAQPWDREGYRLPGGLPSQPKVAQMLAVAPAMLYEKTRGNYPAPEAILAVMVEGAQVDFATASRIESRYFTRLVTSQVAKNMIGTLFFAMNEIKAGASRPAGFAPRQLRKVGVLGAGMMGAGIAWACASKGVQVVLKDVGQAAAEKGKEYSRQLLAKRIGKGRISEADAAALLELIQPTEQADDLAGCEMIIEAVYENRDLKARVTREAEQRLAADGVLASNTSTLPISGLATACDRPAQFIGLHFFSPVDKMQLVEIIKGRDTSAETTARAYDFVQQLGKVPIVVNDGRGFFTSRVFGCYVNEGMAMLGEGVPAAMIEQAGLQAGMPVGPLAVTDEVSLSLCAHILEQSRADLGAAYREHPADAVLTRMIAEFDRKGRAAGAGFYDYPAEARKRLWTGLDAFAQPGRSLPAMQDLIDRLLFIQALETARCFDEGVLESERDANVGSLLGLGFPAWTGGASQFLRQYGAEQALARADALARQFGARFAAPQWLKRLAAE</sequence>
<dbReference type="InterPro" id="IPR008927">
    <property type="entry name" value="6-PGluconate_DH-like_C_sf"/>
</dbReference>
<dbReference type="InterPro" id="IPR006176">
    <property type="entry name" value="3-OHacyl-CoA_DH_NAD-bd"/>
</dbReference>
<evidence type="ECO:0000256" key="6">
    <source>
        <dbReference type="ARBA" id="ARBA00023027"/>
    </source>
</evidence>
<keyword evidence="5" id="KW-0560">Oxidoreductase</keyword>
<dbReference type="GO" id="GO:0016509">
    <property type="term" value="F:long-chain (3S)-3-hydroxyacyl-CoA dehydrogenase (NAD+) activity"/>
    <property type="evidence" value="ECO:0007669"/>
    <property type="project" value="TreeGrafter"/>
</dbReference>
<evidence type="ECO:0000259" key="12">
    <source>
        <dbReference type="Pfam" id="PF02737"/>
    </source>
</evidence>
<dbReference type="InterPro" id="IPR036291">
    <property type="entry name" value="NAD(P)-bd_dom_sf"/>
</dbReference>
<comment type="catalytic activity">
    <reaction evidence="10">
        <text>a (3S)-3-hydroxyacyl-CoA + NAD(+) = a 3-oxoacyl-CoA + NADH + H(+)</text>
        <dbReference type="Rhea" id="RHEA:22432"/>
        <dbReference type="ChEBI" id="CHEBI:15378"/>
        <dbReference type="ChEBI" id="CHEBI:57318"/>
        <dbReference type="ChEBI" id="CHEBI:57540"/>
        <dbReference type="ChEBI" id="CHEBI:57945"/>
        <dbReference type="ChEBI" id="CHEBI:90726"/>
        <dbReference type="EC" id="1.1.1.35"/>
    </reaction>
</comment>
<dbReference type="InterPro" id="IPR029045">
    <property type="entry name" value="ClpP/crotonase-like_dom_sf"/>
</dbReference>
<protein>
    <submittedName>
        <fullName evidence="13">3-hydroxyacyl-CoA dehydrogenase</fullName>
    </submittedName>
</protein>
<dbReference type="GO" id="GO:0070403">
    <property type="term" value="F:NAD+ binding"/>
    <property type="evidence" value="ECO:0007669"/>
    <property type="project" value="InterPro"/>
</dbReference>
<organism evidence="13 14">
    <name type="scientific">Chitinimonas arctica</name>
    <dbReference type="NCBI Taxonomy" id="2594795"/>
    <lineage>
        <taxon>Bacteria</taxon>
        <taxon>Pseudomonadati</taxon>
        <taxon>Pseudomonadota</taxon>
        <taxon>Betaproteobacteria</taxon>
        <taxon>Neisseriales</taxon>
        <taxon>Chitinibacteraceae</taxon>
        <taxon>Chitinimonas</taxon>
    </lineage>
</organism>
<evidence type="ECO:0000256" key="1">
    <source>
        <dbReference type="ARBA" id="ARBA00005005"/>
    </source>
</evidence>
<evidence type="ECO:0000256" key="3">
    <source>
        <dbReference type="ARBA" id="ARBA00022832"/>
    </source>
</evidence>
<accession>A0A516SDF8</accession>
<dbReference type="Gene3D" id="3.90.226.10">
    <property type="entry name" value="2-enoyl-CoA Hydratase, Chain A, domain 1"/>
    <property type="match status" value="1"/>
</dbReference>
<dbReference type="SUPFAM" id="SSF51735">
    <property type="entry name" value="NAD(P)-binding Rossmann-fold domains"/>
    <property type="match status" value="1"/>
</dbReference>
<comment type="pathway">
    <text evidence="1">Lipid metabolism; fatty acid beta-oxidation.</text>
</comment>
<dbReference type="Pfam" id="PF00725">
    <property type="entry name" value="3HCDH"/>
    <property type="match status" value="1"/>
</dbReference>
<dbReference type="Pfam" id="PF02737">
    <property type="entry name" value="3HCDH_N"/>
    <property type="match status" value="1"/>
</dbReference>
<evidence type="ECO:0000259" key="11">
    <source>
        <dbReference type="Pfam" id="PF00725"/>
    </source>
</evidence>
<dbReference type="OrthoDB" id="3229174at2"/>
<name>A0A516SDF8_9NEIS</name>
<evidence type="ECO:0000256" key="10">
    <source>
        <dbReference type="ARBA" id="ARBA00049556"/>
    </source>
</evidence>
<dbReference type="UniPathway" id="UPA00659"/>
<dbReference type="CDD" id="cd06558">
    <property type="entry name" value="crotonase-like"/>
    <property type="match status" value="1"/>
</dbReference>
<dbReference type="FunFam" id="3.40.50.720:FF:000009">
    <property type="entry name" value="Fatty oxidation complex, alpha subunit"/>
    <property type="match status" value="1"/>
</dbReference>
<evidence type="ECO:0000256" key="2">
    <source>
        <dbReference type="ARBA" id="ARBA00007005"/>
    </source>
</evidence>
<evidence type="ECO:0000256" key="4">
    <source>
        <dbReference type="ARBA" id="ARBA00022963"/>
    </source>
</evidence>
<proteinExistence type="inferred from homology"/>
<evidence type="ECO:0000313" key="14">
    <source>
        <dbReference type="Proteomes" id="UP000317550"/>
    </source>
</evidence>
<keyword evidence="4" id="KW-0442">Lipid degradation</keyword>
<keyword evidence="14" id="KW-1185">Reference proteome</keyword>
<dbReference type="GO" id="GO:0006635">
    <property type="term" value="P:fatty acid beta-oxidation"/>
    <property type="evidence" value="ECO:0007669"/>
    <property type="project" value="UniProtKB-UniPathway"/>
</dbReference>
<keyword evidence="3" id="KW-0276">Fatty acid metabolism</keyword>
<dbReference type="Pfam" id="PF00378">
    <property type="entry name" value="ECH_1"/>
    <property type="match status" value="1"/>
</dbReference>
<reference evidence="14" key="1">
    <citation type="submission" date="2019-07" db="EMBL/GenBank/DDBJ databases">
        <title>Chitinimonas sp. nov., isolated from Ny-Alesund, arctica soil.</title>
        <authorList>
            <person name="Xu Q."/>
            <person name="Peng F."/>
        </authorList>
    </citation>
    <scope>NUCLEOTIDE SEQUENCE [LARGE SCALE GENOMIC DNA]</scope>
    <source>
        <strain evidence="14">R3-44</strain>
    </source>
</reference>
<dbReference type="GO" id="GO:0004300">
    <property type="term" value="F:enoyl-CoA hydratase activity"/>
    <property type="evidence" value="ECO:0007669"/>
    <property type="project" value="TreeGrafter"/>
</dbReference>
<keyword evidence="6" id="KW-0520">NAD</keyword>
<evidence type="ECO:0000256" key="7">
    <source>
        <dbReference type="ARBA" id="ARBA00023098"/>
    </source>
</evidence>
<keyword evidence="9" id="KW-0511">Multifunctional enzyme</keyword>
<dbReference type="PANTHER" id="PTHR43612">
    <property type="entry name" value="TRIFUNCTIONAL ENZYME SUBUNIT ALPHA"/>
    <property type="match status" value="1"/>
</dbReference>
<dbReference type="InterPro" id="IPR006108">
    <property type="entry name" value="3HC_DH_C"/>
</dbReference>
<dbReference type="Gene3D" id="1.10.1040.50">
    <property type="match status" value="1"/>
</dbReference>
<feature type="domain" description="3-hydroxyacyl-CoA dehydrogenase C-terminal" evidence="11">
    <location>
        <begin position="498"/>
        <end position="595"/>
    </location>
</feature>
<dbReference type="RefSeq" id="WP_144277592.1">
    <property type="nucleotide sequence ID" value="NZ_CP041730.1"/>
</dbReference>
<dbReference type="SUPFAM" id="SSF48179">
    <property type="entry name" value="6-phosphogluconate dehydrogenase C-terminal domain-like"/>
    <property type="match status" value="2"/>
</dbReference>